<comment type="caution">
    <text evidence="4">The sequence shown here is derived from an EMBL/GenBank/DDBJ whole genome shotgun (WGS) entry which is preliminary data.</text>
</comment>
<gene>
    <name evidence="4" type="ORF">AZF04_01500</name>
</gene>
<dbReference type="InterPro" id="IPR028976">
    <property type="entry name" value="CheC-like_sf"/>
</dbReference>
<organism evidence="4 5">
    <name type="scientific">Alkalihalobacillus trypoxylicola</name>
    <dbReference type="NCBI Taxonomy" id="519424"/>
    <lineage>
        <taxon>Bacteria</taxon>
        <taxon>Bacillati</taxon>
        <taxon>Bacillota</taxon>
        <taxon>Bacilli</taxon>
        <taxon>Bacillales</taxon>
        <taxon>Bacillaceae</taxon>
        <taxon>Alkalihalobacillus</taxon>
    </lineage>
</organism>
<dbReference type="GO" id="GO:0006935">
    <property type="term" value="P:chemotaxis"/>
    <property type="evidence" value="ECO:0007669"/>
    <property type="project" value="UniProtKB-KW"/>
</dbReference>
<dbReference type="GO" id="GO:0016787">
    <property type="term" value="F:hydrolase activity"/>
    <property type="evidence" value="ECO:0007669"/>
    <property type="project" value="UniProtKB-KW"/>
</dbReference>
<dbReference type="InterPro" id="IPR050992">
    <property type="entry name" value="CheZ_family_phosphatases"/>
</dbReference>
<keyword evidence="2" id="KW-0378">Hydrolase</keyword>
<dbReference type="PANTHER" id="PTHR43693">
    <property type="entry name" value="PROTEIN PHOSPHATASE CHEZ"/>
    <property type="match status" value="1"/>
</dbReference>
<dbReference type="PANTHER" id="PTHR43693:SF1">
    <property type="entry name" value="PROTEIN PHOSPHATASE CHEZ"/>
    <property type="match status" value="1"/>
</dbReference>
<dbReference type="OrthoDB" id="9812187at2"/>
<keyword evidence="5" id="KW-1185">Reference proteome</keyword>
<evidence type="ECO:0000313" key="5">
    <source>
        <dbReference type="Proteomes" id="UP000075806"/>
    </source>
</evidence>
<dbReference type="InterPro" id="IPR007597">
    <property type="entry name" value="CheC"/>
</dbReference>
<evidence type="ECO:0000313" key="4">
    <source>
        <dbReference type="EMBL" id="KYG35038.1"/>
    </source>
</evidence>
<feature type="domain" description="CheC-like protein" evidence="3">
    <location>
        <begin position="112"/>
        <end position="146"/>
    </location>
</feature>
<evidence type="ECO:0000256" key="1">
    <source>
        <dbReference type="ARBA" id="ARBA00022500"/>
    </source>
</evidence>
<dbReference type="Gene3D" id="3.40.1550.10">
    <property type="entry name" value="CheC-like"/>
    <property type="match status" value="1"/>
</dbReference>
<name>A0A162F8G8_9BACI</name>
<dbReference type="EMBL" id="LTAO01000001">
    <property type="protein sequence ID" value="KYG35038.1"/>
    <property type="molecule type" value="Genomic_DNA"/>
</dbReference>
<feature type="domain" description="CheC-like protein" evidence="3">
    <location>
        <begin position="13"/>
        <end position="46"/>
    </location>
</feature>
<dbReference type="AlphaFoldDB" id="A0A162F8G8"/>
<accession>A0A162F8G8</accession>
<dbReference type="SUPFAM" id="SSF103039">
    <property type="entry name" value="CheC-like"/>
    <property type="match status" value="1"/>
</dbReference>
<dbReference type="STRING" id="519424.AZF04_01500"/>
<keyword evidence="1" id="KW-0145">Chemotaxis</keyword>
<dbReference type="RefSeq" id="WP_045479383.1">
    <property type="nucleotide sequence ID" value="NZ_LTAO01000001.1"/>
</dbReference>
<dbReference type="Proteomes" id="UP000075806">
    <property type="component" value="Unassembled WGS sequence"/>
</dbReference>
<evidence type="ECO:0000256" key="2">
    <source>
        <dbReference type="ARBA" id="ARBA00022801"/>
    </source>
</evidence>
<sequence>MPNIHSLNSYHFDILKEVGNIGAGNAATALSRLLLTKIDMNVPSVKLVPFSEISDIVGGAEVEMVAIFLRVEGEASGSMMFLTSIEDAENLVSKLIQQPFNLHRESKEELGISALHELGNILAGSYLSAFSDFTQLSLVPTVPAVTIDMAGAIVNYAVLNISQYSDYVILVETEIIDVEAKQKPLSGQFFFIPDPKAFETIFTALGVTLNE</sequence>
<dbReference type="CDD" id="cd17909">
    <property type="entry name" value="CheC_ClassI"/>
    <property type="match status" value="1"/>
</dbReference>
<proteinExistence type="predicted"/>
<protein>
    <submittedName>
        <fullName evidence="4">CheY-P-specific phosphatase CheC</fullName>
    </submittedName>
</protein>
<dbReference type="Pfam" id="PF04509">
    <property type="entry name" value="CheC"/>
    <property type="match status" value="2"/>
</dbReference>
<reference evidence="4" key="1">
    <citation type="submission" date="2016-02" db="EMBL/GenBank/DDBJ databases">
        <title>Genome sequence of Bacillus trypoxylicola KCTC 13244(T).</title>
        <authorList>
            <person name="Jeong H."/>
            <person name="Park S.-H."/>
            <person name="Choi S.-K."/>
        </authorList>
    </citation>
    <scope>NUCLEOTIDE SEQUENCE [LARGE SCALE GENOMIC DNA]</scope>
    <source>
        <strain evidence="4">KCTC 13244</strain>
    </source>
</reference>
<evidence type="ECO:0000259" key="3">
    <source>
        <dbReference type="Pfam" id="PF04509"/>
    </source>
</evidence>